<feature type="domain" description="Reverse transcriptase" evidence="1">
    <location>
        <begin position="1"/>
        <end position="120"/>
    </location>
</feature>
<accession>A0A2P2I0Q3</accession>
<reference evidence="2" key="1">
    <citation type="journal article" date="2018" name="Biosci. Biotechnol. Biochem.">
        <title>Polysaccharide hydrolase of the hadal zone amphipods Hirondellea gigas.</title>
        <authorList>
            <person name="Kobayashi H."/>
            <person name="Nagahama T."/>
            <person name="Arai W."/>
            <person name="Sasagawa Y."/>
            <person name="Umeda M."/>
            <person name="Hayashi T."/>
            <person name="Nikaido I."/>
            <person name="Watanabe H."/>
            <person name="Oguri K."/>
            <person name="Kitazato H."/>
            <person name="Fujioka K."/>
            <person name="Kido Y."/>
            <person name="Takami H."/>
        </authorList>
    </citation>
    <scope>NUCLEOTIDE SEQUENCE</scope>
    <source>
        <tissue evidence="2">Whole body</tissue>
    </source>
</reference>
<protein>
    <submittedName>
        <fullName evidence="2">Pol-like protein</fullName>
    </submittedName>
</protein>
<proteinExistence type="evidence at transcript level"/>
<dbReference type="PANTHER" id="PTHR33332">
    <property type="entry name" value="REVERSE TRANSCRIPTASE DOMAIN-CONTAINING PROTEIN"/>
    <property type="match status" value="1"/>
</dbReference>
<dbReference type="EMBL" id="IACF01001903">
    <property type="protein sequence ID" value="LAB67579.1"/>
    <property type="molecule type" value="mRNA"/>
</dbReference>
<evidence type="ECO:0000259" key="1">
    <source>
        <dbReference type="PROSITE" id="PS50878"/>
    </source>
</evidence>
<name>A0A2P2I0Q3_9CRUS</name>
<dbReference type="PROSITE" id="PS50878">
    <property type="entry name" value="RT_POL"/>
    <property type="match status" value="1"/>
</dbReference>
<dbReference type="Pfam" id="PF00078">
    <property type="entry name" value="RVT_1"/>
    <property type="match status" value="1"/>
</dbReference>
<dbReference type="AlphaFoldDB" id="A0A2P2I0Q3"/>
<dbReference type="InterPro" id="IPR000477">
    <property type="entry name" value="RT_dom"/>
</dbReference>
<sequence length="313" mass="35762">MHQETGVPQGSVLSVTLFALKIDEIATTIPNEPNFHSSLFVDDLQVSYMGYDLNIIKYKLQLCLNNIVKWANNNSYRFSQSKTKAVHFTKIPGLHIQPNLYINNQMLNYADSIKFLGLIWDSKLTWKSHIKTLKTNCNKSINLIRSITAQKWGADTDTIMLHYRALIRSKLDYGCIVYSSACPTTLKTLDVIANDIIRIATGAFRTTPTATLNILADEMPLSLRRSKLSLQYYFKIRSFINNPAHPHVTDLSNLRLFSNKNMPVPFSIRIYQLMNELQIFRRGIKPTFSYTIHDISIPTYAIEPPDVNTELAI</sequence>
<organism evidence="2">
    <name type="scientific">Hirondellea gigas</name>
    <dbReference type="NCBI Taxonomy" id="1518452"/>
    <lineage>
        <taxon>Eukaryota</taxon>
        <taxon>Metazoa</taxon>
        <taxon>Ecdysozoa</taxon>
        <taxon>Arthropoda</taxon>
        <taxon>Crustacea</taxon>
        <taxon>Multicrustacea</taxon>
        <taxon>Malacostraca</taxon>
        <taxon>Eumalacostraca</taxon>
        <taxon>Peracarida</taxon>
        <taxon>Amphipoda</taxon>
        <taxon>Amphilochidea</taxon>
        <taxon>Lysianassida</taxon>
        <taxon>Lysianassidira</taxon>
        <taxon>Lysianassoidea</taxon>
        <taxon>Lysianassidae</taxon>
        <taxon>Hirondellea</taxon>
    </lineage>
</organism>
<evidence type="ECO:0000313" key="2">
    <source>
        <dbReference type="EMBL" id="LAB67579.1"/>
    </source>
</evidence>